<sequence length="536" mass="60203">MVHTLQVKGLTPFINRVKSISAQIIASMLPNFLLMDLGMAVNFPTIAVPDLLNAQEGLSLDDFQASWFGSLSFLTQPIGAFLSGPIVDYFGRKRASILVNIPHVVAWLLMYFAWDVPSLFIANALLGVGTGLMEAPITSYVSEISEPSLRGALSTVTQLFFAIGTLNIYYLGTIVTWRTAALISLAAPILASLLSLFIPETPIWLLSKKREEDALKSLRYLRGWTTSEQVTEEFNQLVVHSKDLHRCCICLAEDVTRKAEECPHIKMNLFKRYFLKFKHDMFIKETLRPFSMILLYFLFYEMSSLTPLRPNMVNICGAVGMADDGKHIVLVVGILSLVIAVLAVGLIKICGKRKLGLTGMIGSAIAYTALSIYAKNNLEDSVFSYDVATFPRETSYWPLIFLYALTVFAGFNVSWVLLGEIFPFRSRASAQGITTAWDYIISFIGTKILIDLETNFKLSGTFAVYAIFGYVGTVYLYFFMPETEGVPLHEIEKLYTGNFRTFADDPFINLFKRIFGVKLKHDIENKEETDRSETRF</sequence>
<keyword evidence="2" id="KW-1185">Reference proteome</keyword>
<accession>A0ACC1CLF5</accession>
<comment type="caution">
    <text evidence="1">The sequence shown here is derived from an EMBL/GenBank/DDBJ whole genome shotgun (WGS) entry which is preliminary data.</text>
</comment>
<name>A0ACC1CLF5_9NEOP</name>
<proteinExistence type="predicted"/>
<dbReference type="EMBL" id="CM034408">
    <property type="protein sequence ID" value="KAJ0172281.1"/>
    <property type="molecule type" value="Genomic_DNA"/>
</dbReference>
<evidence type="ECO:0000313" key="1">
    <source>
        <dbReference type="EMBL" id="KAJ0172281.1"/>
    </source>
</evidence>
<dbReference type="Proteomes" id="UP000824533">
    <property type="component" value="Linkage Group LG22"/>
</dbReference>
<gene>
    <name evidence="1" type="ORF">K1T71_012254</name>
</gene>
<protein>
    <submittedName>
        <fullName evidence="1">Uncharacterized protein</fullName>
    </submittedName>
</protein>
<reference evidence="1 2" key="1">
    <citation type="journal article" date="2021" name="Front. Genet.">
        <title>Chromosome-Level Genome Assembly Reveals Significant Gene Expansion in the Toll and IMD Signaling Pathways of Dendrolimus kikuchii.</title>
        <authorList>
            <person name="Zhou J."/>
            <person name="Wu P."/>
            <person name="Xiong Z."/>
            <person name="Liu N."/>
            <person name="Zhao N."/>
            <person name="Ji M."/>
            <person name="Qiu Y."/>
            <person name="Yang B."/>
        </authorList>
    </citation>
    <scope>NUCLEOTIDE SEQUENCE [LARGE SCALE GENOMIC DNA]</scope>
    <source>
        <strain evidence="1">Ann1</strain>
    </source>
</reference>
<evidence type="ECO:0000313" key="2">
    <source>
        <dbReference type="Proteomes" id="UP000824533"/>
    </source>
</evidence>
<organism evidence="1 2">
    <name type="scientific">Dendrolimus kikuchii</name>
    <dbReference type="NCBI Taxonomy" id="765133"/>
    <lineage>
        <taxon>Eukaryota</taxon>
        <taxon>Metazoa</taxon>
        <taxon>Ecdysozoa</taxon>
        <taxon>Arthropoda</taxon>
        <taxon>Hexapoda</taxon>
        <taxon>Insecta</taxon>
        <taxon>Pterygota</taxon>
        <taxon>Neoptera</taxon>
        <taxon>Endopterygota</taxon>
        <taxon>Lepidoptera</taxon>
        <taxon>Glossata</taxon>
        <taxon>Ditrysia</taxon>
        <taxon>Bombycoidea</taxon>
        <taxon>Lasiocampidae</taxon>
        <taxon>Dendrolimus</taxon>
    </lineage>
</organism>